<proteinExistence type="predicted"/>
<dbReference type="Pfam" id="PF00563">
    <property type="entry name" value="EAL"/>
    <property type="match status" value="1"/>
</dbReference>
<dbReference type="SUPFAM" id="SSF52172">
    <property type="entry name" value="CheY-like"/>
    <property type="match status" value="1"/>
</dbReference>
<reference evidence="5" key="1">
    <citation type="journal article" date="2019" name="Int. J. Syst. Evol. Microbiol.">
        <title>The Global Catalogue of Microorganisms (GCM) 10K type strain sequencing project: providing services to taxonomists for standard genome sequencing and annotation.</title>
        <authorList>
            <consortium name="The Broad Institute Genomics Platform"/>
            <consortium name="The Broad Institute Genome Sequencing Center for Infectious Disease"/>
            <person name="Wu L."/>
            <person name="Ma J."/>
        </authorList>
    </citation>
    <scope>NUCLEOTIDE SEQUENCE [LARGE SCALE GENOMIC DNA]</scope>
    <source>
        <strain evidence="5">CGMCC 4.7608</strain>
    </source>
</reference>
<dbReference type="Proteomes" id="UP001595999">
    <property type="component" value="Unassembled WGS sequence"/>
</dbReference>
<gene>
    <name evidence="4" type="ORF">ACFO0R_18180</name>
</gene>
<evidence type="ECO:0000313" key="5">
    <source>
        <dbReference type="Proteomes" id="UP001595999"/>
    </source>
</evidence>
<dbReference type="EMBL" id="JBHSEK010000014">
    <property type="protein sequence ID" value="MFC4491543.1"/>
    <property type="molecule type" value="Genomic_DNA"/>
</dbReference>
<dbReference type="SMART" id="SM00448">
    <property type="entry name" value="REC"/>
    <property type="match status" value="1"/>
</dbReference>
<keyword evidence="5" id="KW-1185">Reference proteome</keyword>
<feature type="modified residue" description="4-aspartylphosphate" evidence="1">
    <location>
        <position position="55"/>
    </location>
</feature>
<evidence type="ECO:0000259" key="3">
    <source>
        <dbReference type="PROSITE" id="PS50883"/>
    </source>
</evidence>
<dbReference type="InterPro" id="IPR011006">
    <property type="entry name" value="CheY-like_superfamily"/>
</dbReference>
<name>A0ABV8ZV16_9NEIS</name>
<dbReference type="RefSeq" id="WP_231462226.1">
    <property type="nucleotide sequence ID" value="NZ_JAJOHW010000063.1"/>
</dbReference>
<dbReference type="CDD" id="cd01948">
    <property type="entry name" value="EAL"/>
    <property type="match status" value="1"/>
</dbReference>
<accession>A0ABV8ZV16</accession>
<keyword evidence="1" id="KW-0597">Phosphoprotein</keyword>
<feature type="domain" description="EAL" evidence="3">
    <location>
        <begin position="136"/>
        <end position="388"/>
    </location>
</feature>
<dbReference type="InterPro" id="IPR001633">
    <property type="entry name" value="EAL_dom"/>
</dbReference>
<evidence type="ECO:0000256" key="1">
    <source>
        <dbReference type="PROSITE-ProRule" id="PRU00169"/>
    </source>
</evidence>
<dbReference type="Pfam" id="PF00072">
    <property type="entry name" value="Response_reg"/>
    <property type="match status" value="1"/>
</dbReference>
<dbReference type="Gene3D" id="3.40.50.2300">
    <property type="match status" value="1"/>
</dbReference>
<dbReference type="InterPro" id="IPR035919">
    <property type="entry name" value="EAL_sf"/>
</dbReference>
<dbReference type="InterPro" id="IPR050706">
    <property type="entry name" value="Cyclic-di-GMP_PDE-like"/>
</dbReference>
<dbReference type="SMART" id="SM00052">
    <property type="entry name" value="EAL"/>
    <property type="match status" value="1"/>
</dbReference>
<dbReference type="PANTHER" id="PTHR33121">
    <property type="entry name" value="CYCLIC DI-GMP PHOSPHODIESTERASE PDEF"/>
    <property type="match status" value="1"/>
</dbReference>
<dbReference type="SUPFAM" id="SSF141868">
    <property type="entry name" value="EAL domain-like"/>
    <property type="match status" value="1"/>
</dbReference>
<dbReference type="PROSITE" id="PS50110">
    <property type="entry name" value="RESPONSE_REGULATORY"/>
    <property type="match status" value="1"/>
</dbReference>
<dbReference type="Gene3D" id="3.20.20.450">
    <property type="entry name" value="EAL domain"/>
    <property type="match status" value="1"/>
</dbReference>
<sequence length="395" mass="42710">MSQILVIDDEVVSRQFLIAVLQRLGLGKVSEAVDGLDALMQLDAGDRVFDLIFCDLDMPRMDGIEFVRHLGERRYRGKLLITSGFDGRVLSSVADLARLYALCLCGVLPKPVDPVQLLALLAAPVEPGEAISLPLERLSSKELQQGIARGEVVPFFQPQVEVVSGKVLGVEVLARWQHPQLGLLSPLQFIELAEENGLITLLTKRLLADSAQALTRLATRQRLNMSINLSMQSLRDSSLVAAFVAILGDAGLDVPRVTFEVTEGGVMADPARALEILTRLRLKGAGLAIDDFGTGFASMDRLSRIPFTEMKIDKSFVIDAAAHATKRSIFEASVELGRRLGLNVVAEGVASEQEWALCRTFGVFAAQGSFISPPVDEASFSAWLAGCGGQMPLPS</sequence>
<organism evidence="4 5">
    <name type="scientific">Chromobacterium aquaticum</name>
    <dbReference type="NCBI Taxonomy" id="467180"/>
    <lineage>
        <taxon>Bacteria</taxon>
        <taxon>Pseudomonadati</taxon>
        <taxon>Pseudomonadota</taxon>
        <taxon>Betaproteobacteria</taxon>
        <taxon>Neisseriales</taxon>
        <taxon>Chromobacteriaceae</taxon>
        <taxon>Chromobacterium</taxon>
    </lineage>
</organism>
<evidence type="ECO:0000313" key="4">
    <source>
        <dbReference type="EMBL" id="MFC4491543.1"/>
    </source>
</evidence>
<dbReference type="InterPro" id="IPR001789">
    <property type="entry name" value="Sig_transdc_resp-reg_receiver"/>
</dbReference>
<feature type="domain" description="Response regulatory" evidence="2">
    <location>
        <begin position="3"/>
        <end position="125"/>
    </location>
</feature>
<protein>
    <submittedName>
        <fullName evidence="4">EAL domain-containing protein</fullName>
    </submittedName>
</protein>
<comment type="caution">
    <text evidence="4">The sequence shown here is derived from an EMBL/GenBank/DDBJ whole genome shotgun (WGS) entry which is preliminary data.</text>
</comment>
<dbReference type="PROSITE" id="PS50883">
    <property type="entry name" value="EAL"/>
    <property type="match status" value="1"/>
</dbReference>
<dbReference type="PANTHER" id="PTHR33121:SF70">
    <property type="entry name" value="SIGNALING PROTEIN YKOW"/>
    <property type="match status" value="1"/>
</dbReference>
<evidence type="ECO:0000259" key="2">
    <source>
        <dbReference type="PROSITE" id="PS50110"/>
    </source>
</evidence>